<evidence type="ECO:0000256" key="1">
    <source>
        <dbReference type="ARBA" id="ARBA00004429"/>
    </source>
</evidence>
<organism evidence="10 11">
    <name type="scientific">Candidatus Parabacteroides intestinipullorum</name>
    <dbReference type="NCBI Taxonomy" id="2838723"/>
    <lineage>
        <taxon>Bacteria</taxon>
        <taxon>Pseudomonadati</taxon>
        <taxon>Bacteroidota</taxon>
        <taxon>Bacteroidia</taxon>
        <taxon>Bacteroidales</taxon>
        <taxon>Tannerellaceae</taxon>
        <taxon>Parabacteroides</taxon>
    </lineage>
</organism>
<dbReference type="PRINTS" id="PR00702">
    <property type="entry name" value="ACRIFLAVINRP"/>
</dbReference>
<keyword evidence="4" id="KW-1003">Cell membrane</keyword>
<dbReference type="PANTHER" id="PTHR32063">
    <property type="match status" value="1"/>
</dbReference>
<dbReference type="Gene3D" id="3.30.2090.10">
    <property type="entry name" value="Multidrug efflux transporter AcrB TolC docking domain, DN and DC subdomains"/>
    <property type="match status" value="2"/>
</dbReference>
<evidence type="ECO:0000256" key="4">
    <source>
        <dbReference type="ARBA" id="ARBA00022475"/>
    </source>
</evidence>
<evidence type="ECO:0000313" key="10">
    <source>
        <dbReference type="EMBL" id="HIX74383.1"/>
    </source>
</evidence>
<reference evidence="10" key="1">
    <citation type="journal article" date="2021" name="PeerJ">
        <title>Extensive microbial diversity within the chicken gut microbiome revealed by metagenomics and culture.</title>
        <authorList>
            <person name="Gilroy R."/>
            <person name="Ravi A."/>
            <person name="Getino M."/>
            <person name="Pursley I."/>
            <person name="Horton D.L."/>
            <person name="Alikhan N.F."/>
            <person name="Baker D."/>
            <person name="Gharbi K."/>
            <person name="Hall N."/>
            <person name="Watson M."/>
            <person name="Adriaenssens E.M."/>
            <person name="Foster-Nyarko E."/>
            <person name="Jarju S."/>
            <person name="Secka A."/>
            <person name="Antonio M."/>
            <person name="Oren A."/>
            <person name="Chaudhuri R.R."/>
            <person name="La Ragione R."/>
            <person name="Hildebrand F."/>
            <person name="Pallen M.J."/>
        </authorList>
    </citation>
    <scope>NUCLEOTIDE SEQUENCE</scope>
    <source>
        <strain evidence="10">ChiGjej6B6-14162</strain>
    </source>
</reference>
<feature type="transmembrane region" description="Helical" evidence="9">
    <location>
        <begin position="468"/>
        <end position="493"/>
    </location>
</feature>
<dbReference type="GO" id="GO:0042910">
    <property type="term" value="F:xenobiotic transmembrane transporter activity"/>
    <property type="evidence" value="ECO:0007669"/>
    <property type="project" value="TreeGrafter"/>
</dbReference>
<dbReference type="Pfam" id="PF00873">
    <property type="entry name" value="ACR_tran"/>
    <property type="match status" value="1"/>
</dbReference>
<feature type="transmembrane region" description="Helical" evidence="9">
    <location>
        <begin position="390"/>
        <end position="414"/>
    </location>
</feature>
<sequence length="1058" mass="116818">MNLRYFIDRPVLSIVISVVIVLMGVISLFSLPVEQYPDIAPPTINVFTSYPGANAETVQKAVVVPLEESINGVEDMTYITSTASNSGDATLNIYFKQGSNPDMAAVNVQNRVSTALSLLPAEVTKIGVTTMKQQNAELKTFALYSADGKYDLQFLNNYMKINVEPRIKRIGGVGNMMLFGSNYSMRIWLKPDKMAQYKLIPSDVTAVLEKQNIEAATGAFGENHDNAFQYTMKYRGRHSTPEEFGELVIRSLPGGEVLRLKEVADIQLGDEAYNYTTEMNGKPAAMALIYQKAGSNASETINEIDKVLEEVSKDLPEGLEFVTLNDTNLFLKASIKVVLHTLLEAILLVVLVVYVFLQDIRSTFIPAISILVSIVGTFAFMSVAGFSINLLTLFALVLAIGTVVDDAIIVVEAVQARFDVGYRSPYMAANDAMKGVSSAILTSTLIFMAVFIPVSMMGGTSGEFYKQFGITMAVAVGISAINAFTLSPALCALMLRPYKDEQGCVKDNFAARFRKAFNATFDVLSARYMRLVLFFIRRKWLMWGTMGIAMLLLVFLMQTTKKGLIPDEDTGSVMISMDTKPGTSLQENRRVMQEVNRYVDRIPGIAYNANVTGYSFNGSGPSMGMFFLSLKHWDERKGEGQSSRAIIDSIYTFAPRVPDASLFAMAPPMIPGYGMGSGFELYLQDKLSGDLNQFKQVADNFVAALSRRPEIEMAYSSFATNYPQYWVDIDAAHCEQAGISTNEILQTLSDYYGGSYVSNFNRFSKLYRVQIQASPEYRVTPESLNHIYVRVGEEMTPLAQFVRLTKTYGPQDVSRFNLYNSIPVSGTPAKGYSSGDALKAIQETAEQVLPANYGYEFGGISREESQTTNNVVIIFALCLVLIYLILCALYESFLIPFSVILAVPCGLLGSFLFAQLFGLENNIYMQTGLIMLIGLLAKTAILQTEYAVKRRQAGMSLVQAAYFAAKDRLRPILMTVLAMIFGLLPLMAAHGVGANGCRSLASGVVGGMLTGTVALLLFVPALFIVFQYWQEKIKPVQTSKKDADWTIQRELENLEDRK</sequence>
<evidence type="ECO:0000256" key="3">
    <source>
        <dbReference type="ARBA" id="ARBA00022448"/>
    </source>
</evidence>
<gene>
    <name evidence="10" type="ORF">H9977_05045</name>
</gene>
<reference evidence="10" key="2">
    <citation type="submission" date="2021-04" db="EMBL/GenBank/DDBJ databases">
        <authorList>
            <person name="Gilroy R."/>
        </authorList>
    </citation>
    <scope>NUCLEOTIDE SEQUENCE</scope>
    <source>
        <strain evidence="10">ChiGjej6B6-14162</strain>
    </source>
</reference>
<dbReference type="Proteomes" id="UP000886740">
    <property type="component" value="Unassembled WGS sequence"/>
</dbReference>
<dbReference type="InterPro" id="IPR001036">
    <property type="entry name" value="Acrflvin-R"/>
</dbReference>
<keyword evidence="6 9" id="KW-0812">Transmembrane</keyword>
<feature type="transmembrane region" description="Helical" evidence="9">
    <location>
        <begin position="871"/>
        <end position="890"/>
    </location>
</feature>
<protein>
    <submittedName>
        <fullName evidence="10">Efflux RND transporter permease subunit</fullName>
    </submittedName>
</protein>
<dbReference type="SUPFAM" id="SSF82693">
    <property type="entry name" value="Multidrug efflux transporter AcrB pore domain, PN1, PN2, PC1 and PC2 subdomains"/>
    <property type="match status" value="4"/>
</dbReference>
<dbReference type="SUPFAM" id="SSF82714">
    <property type="entry name" value="Multidrug efflux transporter AcrB TolC docking domain, DN and DC subdomains"/>
    <property type="match status" value="2"/>
</dbReference>
<evidence type="ECO:0000256" key="9">
    <source>
        <dbReference type="SAM" id="Phobius"/>
    </source>
</evidence>
<dbReference type="EMBL" id="DXEL01000039">
    <property type="protein sequence ID" value="HIX74383.1"/>
    <property type="molecule type" value="Genomic_DNA"/>
</dbReference>
<proteinExistence type="inferred from homology"/>
<dbReference type="InterPro" id="IPR004764">
    <property type="entry name" value="MdtF-like"/>
</dbReference>
<feature type="transmembrane region" description="Helical" evidence="9">
    <location>
        <begin position="540"/>
        <end position="557"/>
    </location>
</feature>
<feature type="transmembrane region" description="Helical" evidence="9">
    <location>
        <begin position="923"/>
        <end position="942"/>
    </location>
</feature>
<dbReference type="SUPFAM" id="SSF82866">
    <property type="entry name" value="Multidrug efflux transporter AcrB transmembrane domain"/>
    <property type="match status" value="2"/>
</dbReference>
<feature type="transmembrane region" description="Helical" evidence="9">
    <location>
        <begin position="897"/>
        <end position="917"/>
    </location>
</feature>
<dbReference type="FunFam" id="1.20.1640.10:FF:000001">
    <property type="entry name" value="Efflux pump membrane transporter"/>
    <property type="match status" value="1"/>
</dbReference>
<dbReference type="Gene3D" id="3.30.70.1430">
    <property type="entry name" value="Multidrug efflux transporter AcrB pore domain"/>
    <property type="match status" value="2"/>
</dbReference>
<feature type="transmembrane region" description="Helical" evidence="9">
    <location>
        <begin position="337"/>
        <end position="357"/>
    </location>
</feature>
<dbReference type="GO" id="GO:0015562">
    <property type="term" value="F:efflux transmembrane transporter activity"/>
    <property type="evidence" value="ECO:0007669"/>
    <property type="project" value="InterPro"/>
</dbReference>
<keyword evidence="3" id="KW-0813">Transport</keyword>
<feature type="transmembrane region" description="Helical" evidence="9">
    <location>
        <begin position="972"/>
        <end position="992"/>
    </location>
</feature>
<evidence type="ECO:0000313" key="11">
    <source>
        <dbReference type="Proteomes" id="UP000886740"/>
    </source>
</evidence>
<keyword evidence="8 9" id="KW-0472">Membrane</keyword>
<evidence type="ECO:0000256" key="2">
    <source>
        <dbReference type="ARBA" id="ARBA00010942"/>
    </source>
</evidence>
<dbReference type="Gene3D" id="1.20.1640.10">
    <property type="entry name" value="Multidrug efflux transporter AcrB transmembrane domain"/>
    <property type="match status" value="2"/>
</dbReference>
<keyword evidence="7 9" id="KW-1133">Transmembrane helix</keyword>
<dbReference type="Gene3D" id="3.30.70.1320">
    <property type="entry name" value="Multidrug efflux transporter AcrB pore domain like"/>
    <property type="match status" value="1"/>
</dbReference>
<comment type="subcellular location">
    <subcellularLocation>
        <location evidence="1">Cell inner membrane</location>
        <topology evidence="1">Multi-pass membrane protein</topology>
    </subcellularLocation>
</comment>
<dbReference type="Gene3D" id="3.30.70.1440">
    <property type="entry name" value="Multidrug efflux transporter AcrB pore domain"/>
    <property type="match status" value="1"/>
</dbReference>
<feature type="transmembrane region" description="Helical" evidence="9">
    <location>
        <begin position="364"/>
        <end position="384"/>
    </location>
</feature>
<evidence type="ECO:0000256" key="5">
    <source>
        <dbReference type="ARBA" id="ARBA00022519"/>
    </source>
</evidence>
<comment type="similarity">
    <text evidence="2">Belongs to the resistance-nodulation-cell division (RND) (TC 2.A.6) family.</text>
</comment>
<evidence type="ECO:0000256" key="6">
    <source>
        <dbReference type="ARBA" id="ARBA00022692"/>
    </source>
</evidence>
<dbReference type="GO" id="GO:0005886">
    <property type="term" value="C:plasma membrane"/>
    <property type="evidence" value="ECO:0007669"/>
    <property type="project" value="UniProtKB-SubCell"/>
</dbReference>
<dbReference type="AlphaFoldDB" id="A0A9D2BFR1"/>
<dbReference type="InterPro" id="IPR027463">
    <property type="entry name" value="AcrB_DN_DC_subdom"/>
</dbReference>
<dbReference type="PANTHER" id="PTHR32063:SF9">
    <property type="entry name" value="SIMILAR TO MULTIDRUG RESISTANCE PROTEIN MEXB"/>
    <property type="match status" value="1"/>
</dbReference>
<keyword evidence="5" id="KW-0997">Cell inner membrane</keyword>
<comment type="caution">
    <text evidence="10">The sequence shown here is derived from an EMBL/GenBank/DDBJ whole genome shotgun (WGS) entry which is preliminary data.</text>
</comment>
<evidence type="ECO:0000256" key="7">
    <source>
        <dbReference type="ARBA" id="ARBA00022989"/>
    </source>
</evidence>
<evidence type="ECO:0000256" key="8">
    <source>
        <dbReference type="ARBA" id="ARBA00023136"/>
    </source>
</evidence>
<feature type="transmembrane region" description="Helical" evidence="9">
    <location>
        <begin position="435"/>
        <end position="456"/>
    </location>
</feature>
<feature type="transmembrane region" description="Helical" evidence="9">
    <location>
        <begin position="12"/>
        <end position="33"/>
    </location>
</feature>
<dbReference type="NCBIfam" id="TIGR00915">
    <property type="entry name" value="2A0602"/>
    <property type="match status" value="1"/>
</dbReference>
<feature type="transmembrane region" description="Helical" evidence="9">
    <location>
        <begin position="1004"/>
        <end position="1026"/>
    </location>
</feature>
<name>A0A9D2BFR1_9BACT</name>
<dbReference type="GO" id="GO:0009636">
    <property type="term" value="P:response to toxic substance"/>
    <property type="evidence" value="ECO:0007669"/>
    <property type="project" value="UniProtKB-ARBA"/>
</dbReference>
<accession>A0A9D2BFR1</accession>